<dbReference type="Proteomes" id="UP000006729">
    <property type="component" value="Chromosome 16"/>
</dbReference>
<keyword evidence="2" id="KW-1185">Reference proteome</keyword>
<dbReference type="EMBL" id="CM009305">
    <property type="protein sequence ID" value="KAI9379933.1"/>
    <property type="molecule type" value="Genomic_DNA"/>
</dbReference>
<name>A0ACC0RRQ6_POPTR</name>
<accession>A0ACC0RRQ6</accession>
<gene>
    <name evidence="1" type="ORF">POPTR_016G007450v4</name>
</gene>
<reference evidence="1 2" key="1">
    <citation type="journal article" date="2006" name="Science">
        <title>The genome of black cottonwood, Populus trichocarpa (Torr. &amp; Gray).</title>
        <authorList>
            <person name="Tuskan G.A."/>
            <person name="Difazio S."/>
            <person name="Jansson S."/>
            <person name="Bohlmann J."/>
            <person name="Grigoriev I."/>
            <person name="Hellsten U."/>
            <person name="Putnam N."/>
            <person name="Ralph S."/>
            <person name="Rombauts S."/>
            <person name="Salamov A."/>
            <person name="Schein J."/>
            <person name="Sterck L."/>
            <person name="Aerts A."/>
            <person name="Bhalerao R.R."/>
            <person name="Bhalerao R.P."/>
            <person name="Blaudez D."/>
            <person name="Boerjan W."/>
            <person name="Brun A."/>
            <person name="Brunner A."/>
            <person name="Busov V."/>
            <person name="Campbell M."/>
            <person name="Carlson J."/>
            <person name="Chalot M."/>
            <person name="Chapman J."/>
            <person name="Chen G.L."/>
            <person name="Cooper D."/>
            <person name="Coutinho P.M."/>
            <person name="Couturier J."/>
            <person name="Covert S."/>
            <person name="Cronk Q."/>
            <person name="Cunningham R."/>
            <person name="Davis J."/>
            <person name="Degroeve S."/>
            <person name="Dejardin A."/>
            <person name="Depamphilis C."/>
            <person name="Detter J."/>
            <person name="Dirks B."/>
            <person name="Dubchak I."/>
            <person name="Duplessis S."/>
            <person name="Ehlting J."/>
            <person name="Ellis B."/>
            <person name="Gendler K."/>
            <person name="Goodstein D."/>
            <person name="Gribskov M."/>
            <person name="Grimwood J."/>
            <person name="Groover A."/>
            <person name="Gunter L."/>
            <person name="Hamberger B."/>
            <person name="Heinze B."/>
            <person name="Helariutta Y."/>
            <person name="Henrissat B."/>
            <person name="Holligan D."/>
            <person name="Holt R."/>
            <person name="Huang W."/>
            <person name="Islam-Faridi N."/>
            <person name="Jones S."/>
            <person name="Jones-Rhoades M."/>
            <person name="Jorgensen R."/>
            <person name="Joshi C."/>
            <person name="Kangasjarvi J."/>
            <person name="Karlsson J."/>
            <person name="Kelleher C."/>
            <person name="Kirkpatrick R."/>
            <person name="Kirst M."/>
            <person name="Kohler A."/>
            <person name="Kalluri U."/>
            <person name="Larimer F."/>
            <person name="Leebens-Mack J."/>
            <person name="Leple J.C."/>
            <person name="Locascio P."/>
            <person name="Lou Y."/>
            <person name="Lucas S."/>
            <person name="Martin F."/>
            <person name="Montanini B."/>
            <person name="Napoli C."/>
            <person name="Nelson D.R."/>
            <person name="Nelson C."/>
            <person name="Nieminen K."/>
            <person name="Nilsson O."/>
            <person name="Pereda V."/>
            <person name="Peter G."/>
            <person name="Philippe R."/>
            <person name="Pilate G."/>
            <person name="Poliakov A."/>
            <person name="Razumovskaya J."/>
            <person name="Richardson P."/>
            <person name="Rinaldi C."/>
            <person name="Ritland K."/>
            <person name="Rouze P."/>
            <person name="Ryaboy D."/>
            <person name="Schmutz J."/>
            <person name="Schrader J."/>
            <person name="Segerman B."/>
            <person name="Shin H."/>
            <person name="Siddiqui A."/>
            <person name="Sterky F."/>
            <person name="Terry A."/>
            <person name="Tsai C.J."/>
            <person name="Uberbacher E."/>
            <person name="Unneberg P."/>
            <person name="Vahala J."/>
            <person name="Wall K."/>
            <person name="Wessler S."/>
            <person name="Yang G."/>
            <person name="Yin T."/>
            <person name="Douglas C."/>
            <person name="Marra M."/>
            <person name="Sandberg G."/>
            <person name="Van de Peer Y."/>
            <person name="Rokhsar D."/>
        </authorList>
    </citation>
    <scope>NUCLEOTIDE SEQUENCE [LARGE SCALE GENOMIC DNA]</scope>
    <source>
        <strain evidence="2">cv. Nisqually</strain>
    </source>
</reference>
<proteinExistence type="predicted"/>
<protein>
    <submittedName>
        <fullName evidence="1">Uncharacterized protein</fullName>
    </submittedName>
</protein>
<sequence>MEKTQFLSVQTETYKLGFYWRAGKMEQSIAKGVVQTRVSPPPLRISNPARHFTYLSFDVEVLPPRNKSRRAMITLLELHSIESWFQNYRQTIYSMQLALIKSSCMIHEY</sequence>
<evidence type="ECO:0000313" key="1">
    <source>
        <dbReference type="EMBL" id="KAI9379933.1"/>
    </source>
</evidence>
<comment type="caution">
    <text evidence="1">The sequence shown here is derived from an EMBL/GenBank/DDBJ whole genome shotgun (WGS) entry which is preliminary data.</text>
</comment>
<evidence type="ECO:0000313" key="2">
    <source>
        <dbReference type="Proteomes" id="UP000006729"/>
    </source>
</evidence>
<organism evidence="1 2">
    <name type="scientific">Populus trichocarpa</name>
    <name type="common">Western balsam poplar</name>
    <name type="synonym">Populus balsamifera subsp. trichocarpa</name>
    <dbReference type="NCBI Taxonomy" id="3694"/>
    <lineage>
        <taxon>Eukaryota</taxon>
        <taxon>Viridiplantae</taxon>
        <taxon>Streptophyta</taxon>
        <taxon>Embryophyta</taxon>
        <taxon>Tracheophyta</taxon>
        <taxon>Spermatophyta</taxon>
        <taxon>Magnoliopsida</taxon>
        <taxon>eudicotyledons</taxon>
        <taxon>Gunneridae</taxon>
        <taxon>Pentapetalae</taxon>
        <taxon>rosids</taxon>
        <taxon>fabids</taxon>
        <taxon>Malpighiales</taxon>
        <taxon>Salicaceae</taxon>
        <taxon>Saliceae</taxon>
        <taxon>Populus</taxon>
    </lineage>
</organism>